<dbReference type="PRINTS" id="PR00436">
    <property type="entry name" value="INTERLEUKIN8"/>
</dbReference>
<dbReference type="EMBL" id="KV460381">
    <property type="protein sequence ID" value="OCA19351.1"/>
    <property type="molecule type" value="Genomic_DNA"/>
</dbReference>
<feature type="signal peptide" evidence="8">
    <location>
        <begin position="1"/>
        <end position="22"/>
    </location>
</feature>
<evidence type="ECO:0000256" key="6">
    <source>
        <dbReference type="ARBA" id="ARBA00022729"/>
    </source>
</evidence>
<reference evidence="10" key="3">
    <citation type="submission" date="2016-05" db="EMBL/GenBank/DDBJ databases">
        <title>WGS assembly of Xenopus tropicalis.</title>
        <authorList>
            <person name="Sessions A."/>
            <person name="Jenkins J."/>
            <person name="Mitros T."/>
            <person name="Lyons J.T."/>
            <person name="Dichmann D.S."/>
            <person name="Robert J."/>
            <person name="Harland R.M."/>
            <person name="Rokhsar D.S."/>
        </authorList>
    </citation>
    <scope>NUCLEOTIDE SEQUENCE</scope>
    <source>
        <strain evidence="10">Nigerian</strain>
    </source>
</reference>
<dbReference type="PRINTS" id="PR00437">
    <property type="entry name" value="SMALLCYTKCXC"/>
</dbReference>
<evidence type="ECO:0000256" key="2">
    <source>
        <dbReference type="ARBA" id="ARBA00010665"/>
    </source>
</evidence>
<dbReference type="GO" id="GO:0008009">
    <property type="term" value="F:chemokine activity"/>
    <property type="evidence" value="ECO:0007669"/>
    <property type="project" value="InterPro"/>
</dbReference>
<dbReference type="KEGG" id="xtr:100490108"/>
<dbReference type="OMA" id="CFLMVEV"/>
<dbReference type="InterPro" id="IPR001089">
    <property type="entry name" value="Chemokine_CXC"/>
</dbReference>
<keyword evidence="11" id="KW-1185">Reference proteome</keyword>
<evidence type="ECO:0000313" key="10">
    <source>
        <dbReference type="EMBL" id="OCA19351.1"/>
    </source>
</evidence>
<dbReference type="CTD" id="4283"/>
<reference evidence="12" key="4">
    <citation type="submission" date="2025-04" db="UniProtKB">
        <authorList>
            <consortium name="RefSeq"/>
        </authorList>
    </citation>
    <scope>IDENTIFICATION</scope>
    <source>
        <strain evidence="12">Nigerian</strain>
        <tissue evidence="12">Liver and blood</tissue>
    </source>
</reference>
<keyword evidence="7" id="KW-1015">Disulfide bond</keyword>
<dbReference type="GO" id="GO:0006952">
    <property type="term" value="P:defense response"/>
    <property type="evidence" value="ECO:0007669"/>
    <property type="project" value="InterPro"/>
</dbReference>
<dbReference type="GO" id="GO:0005615">
    <property type="term" value="C:extracellular space"/>
    <property type="evidence" value="ECO:0007669"/>
    <property type="project" value="UniProtKB-KW"/>
</dbReference>
<dbReference type="OrthoDB" id="9948647at2759"/>
<dbReference type="CDD" id="cd00273">
    <property type="entry name" value="Chemokine_CXC"/>
    <property type="match status" value="1"/>
</dbReference>
<dbReference type="SMART" id="SM00199">
    <property type="entry name" value="SCY"/>
    <property type="match status" value="1"/>
</dbReference>
<evidence type="ECO:0000256" key="8">
    <source>
        <dbReference type="SAM" id="SignalP"/>
    </source>
</evidence>
<dbReference type="PANTHER" id="PTHR12015">
    <property type="entry name" value="SMALL INDUCIBLE CYTOKINE A"/>
    <property type="match status" value="1"/>
</dbReference>
<evidence type="ECO:0000256" key="7">
    <source>
        <dbReference type="ARBA" id="ARBA00023157"/>
    </source>
</evidence>
<organism evidence="10">
    <name type="scientific">Xenopus tropicalis</name>
    <name type="common">Western clawed frog</name>
    <name type="synonym">Silurana tropicalis</name>
    <dbReference type="NCBI Taxonomy" id="8364"/>
    <lineage>
        <taxon>Eukaryota</taxon>
        <taxon>Metazoa</taxon>
        <taxon>Chordata</taxon>
        <taxon>Craniata</taxon>
        <taxon>Vertebrata</taxon>
        <taxon>Euteleostomi</taxon>
        <taxon>Amphibia</taxon>
        <taxon>Batrachia</taxon>
        <taxon>Anura</taxon>
        <taxon>Pipoidea</taxon>
        <taxon>Pipidae</taxon>
        <taxon>Xenopodinae</taxon>
        <taxon>Xenopus</taxon>
        <taxon>Silurana</taxon>
    </lineage>
</organism>
<accession>A0A7D9NM09</accession>
<dbReference type="AGR" id="Xenbase:XB-GENE-22065260"/>
<comment type="subcellular location">
    <subcellularLocation>
        <location evidence="1">Secreted</location>
    </subcellularLocation>
</comment>
<keyword evidence="4" id="KW-0202">Cytokine</keyword>
<dbReference type="InterPro" id="IPR036048">
    <property type="entry name" value="Interleukin_8-like_sf"/>
</dbReference>
<evidence type="ECO:0000313" key="11">
    <source>
        <dbReference type="Proteomes" id="UP000008143"/>
    </source>
</evidence>
<sequence length="96" mass="10465">MAVGKALALFCGLLLILSCVCGMSPLGKQRCMCKGRGAERISTQHLKKLEVFPMSFGCDEIEVIVTMKSGSKICLNPQSKFANKLLSALRKKRSSK</sequence>
<evidence type="ECO:0000313" key="13">
    <source>
        <dbReference type="Xenbase" id="XB-GENE-22065260"/>
    </source>
</evidence>
<name>A0A7D9NM09_XENTR</name>
<dbReference type="GeneID" id="100490108"/>
<comment type="similarity">
    <text evidence="2">Belongs to the intercrine alpha (chemokine CxC) family.</text>
</comment>
<keyword evidence="3" id="KW-0145">Chemotaxis</keyword>
<dbReference type="AlphaFoldDB" id="A0A7D9NM09"/>
<keyword evidence="5" id="KW-0964">Secreted</keyword>
<keyword evidence="6 8" id="KW-0732">Signal</keyword>
<dbReference type="RefSeq" id="XP_002940620.1">
    <property type="nucleotide sequence ID" value="XM_002940574.4"/>
</dbReference>
<proteinExistence type="inferred from homology"/>
<gene>
    <name evidence="12 13" type="primary">cxcl9</name>
    <name evidence="10" type="ORF">XENTR_v90029263mg</name>
</gene>
<dbReference type="InterPro" id="IPR033899">
    <property type="entry name" value="CXC_Chemokine_domain"/>
</dbReference>
<evidence type="ECO:0000256" key="3">
    <source>
        <dbReference type="ARBA" id="ARBA00022500"/>
    </source>
</evidence>
<dbReference type="Proteomes" id="UP000008143">
    <property type="component" value="Chromosome 1"/>
</dbReference>
<dbReference type="Xenbase" id="XB-GENE-22065260">
    <property type="gene designation" value="cxcl9"/>
</dbReference>
<dbReference type="Pfam" id="PF00048">
    <property type="entry name" value="IL8"/>
    <property type="match status" value="1"/>
</dbReference>
<dbReference type="FunFam" id="2.40.50.40:FF:000004">
    <property type="entry name" value="C-X-C motif chemokine"/>
    <property type="match status" value="1"/>
</dbReference>
<dbReference type="PROSITE" id="PS51257">
    <property type="entry name" value="PROKAR_LIPOPROTEIN"/>
    <property type="match status" value="1"/>
</dbReference>
<feature type="chain" id="PRO_5044656459" evidence="8">
    <location>
        <begin position="23"/>
        <end position="96"/>
    </location>
</feature>
<dbReference type="Gene3D" id="2.40.50.40">
    <property type="match status" value="1"/>
</dbReference>
<evidence type="ECO:0000256" key="1">
    <source>
        <dbReference type="ARBA" id="ARBA00004613"/>
    </source>
</evidence>
<dbReference type="GO" id="GO:0006955">
    <property type="term" value="P:immune response"/>
    <property type="evidence" value="ECO:0007669"/>
    <property type="project" value="InterPro"/>
</dbReference>
<dbReference type="InterPro" id="IPR039809">
    <property type="entry name" value="Chemokine_b/g/d"/>
</dbReference>
<evidence type="ECO:0000256" key="4">
    <source>
        <dbReference type="ARBA" id="ARBA00022514"/>
    </source>
</evidence>
<feature type="domain" description="Chemokine interleukin-8-like" evidence="9">
    <location>
        <begin position="28"/>
        <end position="89"/>
    </location>
</feature>
<reference evidence="10" key="2">
    <citation type="journal article" date="2010" name="Science">
        <title>The genome of the Western clawed frog Xenopus tropicalis.</title>
        <authorList>
            <person name="Hellsten U."/>
            <person name="Harland R.M."/>
            <person name="Gilchrist M.J."/>
            <person name="Hendrix D."/>
            <person name="Jurka J."/>
            <person name="Kapitonov V."/>
            <person name="Ovcharenko I."/>
            <person name="Putnam N.H."/>
            <person name="Shu S."/>
            <person name="Taher L."/>
            <person name="Blitz I.L."/>
            <person name="Blumberg B."/>
            <person name="Dichmann D.S."/>
            <person name="Dubchak I."/>
            <person name="Amaya E."/>
            <person name="Detter J.C."/>
            <person name="Fletcher R."/>
            <person name="Gerhard D.S."/>
            <person name="Goodstein D."/>
            <person name="Graves T."/>
            <person name="Grigoriev I.V."/>
            <person name="Grimwood J."/>
            <person name="Kawashima T."/>
            <person name="Lindquist E."/>
            <person name="Lucas S.M."/>
            <person name="Mead P.E."/>
            <person name="Mitros T."/>
            <person name="Ogino H."/>
            <person name="Ohta Y."/>
            <person name="Poliakov A.V."/>
            <person name="Pollet N."/>
            <person name="Robert J."/>
            <person name="Salamov A."/>
            <person name="Sater A.K."/>
            <person name="Schmutz J."/>
            <person name="Terry A."/>
            <person name="Vize P.D."/>
            <person name="Warren W.C."/>
            <person name="Wells D."/>
            <person name="Wills A."/>
            <person name="Wilson R.K."/>
            <person name="Zimmerman L.B."/>
            <person name="Zorn A.M."/>
            <person name="Grainger R."/>
            <person name="Grammer T."/>
            <person name="Khokha M.K."/>
            <person name="Richardson P.M."/>
            <person name="Rokhsar D.S."/>
        </authorList>
    </citation>
    <scope>NUCLEOTIDE SEQUENCE [LARGE SCALE GENOMIC DNA]</scope>
    <source>
        <strain evidence="10">Nigerian</strain>
    </source>
</reference>
<reference evidence="10" key="1">
    <citation type="submission" date="2009-11" db="EMBL/GenBank/DDBJ databases">
        <authorList>
            <consortium name="US DOE Joint Genome Institute (JGI-PGF)"/>
            <person name="Ottilar R."/>
            <person name="Schmutz J."/>
            <person name="Salamov A."/>
            <person name="Cheng J.F."/>
            <person name="Lucas S."/>
            <person name="Pitluck S."/>
            <person name="Gundlach H."/>
            <person name="Guo Y."/>
            <person name="Haberer G."/>
            <person name="Nasrallah J."/>
            <person name="Mayer K.F.X."/>
            <person name="van de Peer Y."/>
            <person name="Weigel D."/>
            <person name="Grigoriev I.V."/>
        </authorList>
    </citation>
    <scope>NUCLEOTIDE SEQUENCE</scope>
    <source>
        <strain evidence="10">Nigerian</strain>
    </source>
</reference>
<protein>
    <submittedName>
        <fullName evidence="12">C-X-C motif chemokine 11-1</fullName>
    </submittedName>
</protein>
<evidence type="ECO:0000259" key="9">
    <source>
        <dbReference type="SMART" id="SM00199"/>
    </source>
</evidence>
<dbReference type="SUPFAM" id="SSF54117">
    <property type="entry name" value="Interleukin 8-like chemokines"/>
    <property type="match status" value="1"/>
</dbReference>
<evidence type="ECO:0000256" key="5">
    <source>
        <dbReference type="ARBA" id="ARBA00022525"/>
    </source>
</evidence>
<dbReference type="PANTHER" id="PTHR12015:SF191">
    <property type="entry name" value="C-X-C MOTIF CHEMOKINE 11"/>
    <property type="match status" value="1"/>
</dbReference>
<dbReference type="InterPro" id="IPR001811">
    <property type="entry name" value="Chemokine_IL8-like_dom"/>
</dbReference>
<evidence type="ECO:0000313" key="12">
    <source>
        <dbReference type="RefSeq" id="XP_002940620.1"/>
    </source>
</evidence>